<proteinExistence type="predicted"/>
<dbReference type="PROSITE" id="PS50110">
    <property type="entry name" value="RESPONSE_REGULATORY"/>
    <property type="match status" value="1"/>
</dbReference>
<keyword evidence="3" id="KW-0805">Transcription regulation</keyword>
<feature type="domain" description="Response regulatory" evidence="7">
    <location>
        <begin position="3"/>
        <end position="119"/>
    </location>
</feature>
<dbReference type="EMBL" id="BSER01000001">
    <property type="protein sequence ID" value="GLJ94316.1"/>
    <property type="molecule type" value="Genomic_DNA"/>
</dbReference>
<dbReference type="GO" id="GO:0000976">
    <property type="term" value="F:transcription cis-regulatory region binding"/>
    <property type="evidence" value="ECO:0007669"/>
    <property type="project" value="TreeGrafter"/>
</dbReference>
<dbReference type="GO" id="GO:0032993">
    <property type="term" value="C:protein-DNA complex"/>
    <property type="evidence" value="ECO:0007669"/>
    <property type="project" value="TreeGrafter"/>
</dbReference>
<sequence length="120" mass="12767">MANVLVVEDDADVAELLRTVLTFAGHSVEIAVDGPSALAAAAARRPDLVTLDWMMPGMTGIDVCRALRADTSLEGVRILMLTAKSAPHDIALAREAGVDEYVVKPFSPRDLRARIATLLG</sequence>
<accession>A0A9W6HKB6</accession>
<feature type="modified residue" description="4-aspartylphosphate" evidence="6">
    <location>
        <position position="52"/>
    </location>
</feature>
<evidence type="ECO:0000256" key="5">
    <source>
        <dbReference type="ARBA" id="ARBA00023163"/>
    </source>
</evidence>
<evidence type="ECO:0000256" key="1">
    <source>
        <dbReference type="ARBA" id="ARBA00022553"/>
    </source>
</evidence>
<dbReference type="GO" id="GO:0000156">
    <property type="term" value="F:phosphorelay response regulator activity"/>
    <property type="evidence" value="ECO:0007669"/>
    <property type="project" value="TreeGrafter"/>
</dbReference>
<keyword evidence="9" id="KW-1185">Reference proteome</keyword>
<dbReference type="SUPFAM" id="SSF52172">
    <property type="entry name" value="CheY-like"/>
    <property type="match status" value="1"/>
</dbReference>
<dbReference type="InterPro" id="IPR011006">
    <property type="entry name" value="CheY-like_superfamily"/>
</dbReference>
<organism evidence="8 9">
    <name type="scientific">Microbacterium dextranolyticum</name>
    <dbReference type="NCBI Taxonomy" id="36806"/>
    <lineage>
        <taxon>Bacteria</taxon>
        <taxon>Bacillati</taxon>
        <taxon>Actinomycetota</taxon>
        <taxon>Actinomycetes</taxon>
        <taxon>Micrococcales</taxon>
        <taxon>Microbacteriaceae</taxon>
        <taxon>Microbacterium</taxon>
    </lineage>
</organism>
<dbReference type="Pfam" id="PF00072">
    <property type="entry name" value="Response_reg"/>
    <property type="match status" value="1"/>
</dbReference>
<keyword evidence="2" id="KW-0902">Two-component regulatory system</keyword>
<dbReference type="AlphaFoldDB" id="A0A9W6HKB6"/>
<reference evidence="8" key="1">
    <citation type="journal article" date="2014" name="Int. J. Syst. Evol. Microbiol.">
        <title>Complete genome sequence of Corynebacterium casei LMG S-19264T (=DSM 44701T), isolated from a smear-ripened cheese.</title>
        <authorList>
            <consortium name="US DOE Joint Genome Institute (JGI-PGF)"/>
            <person name="Walter F."/>
            <person name="Albersmeier A."/>
            <person name="Kalinowski J."/>
            <person name="Ruckert C."/>
        </authorList>
    </citation>
    <scope>NUCLEOTIDE SEQUENCE</scope>
    <source>
        <strain evidence="8">VKM Ac-1940</strain>
    </source>
</reference>
<name>A0A9W6HKB6_9MICO</name>
<dbReference type="SMART" id="SM00448">
    <property type="entry name" value="REC"/>
    <property type="match status" value="1"/>
</dbReference>
<dbReference type="Proteomes" id="UP001142291">
    <property type="component" value="Unassembled WGS sequence"/>
</dbReference>
<keyword evidence="1 6" id="KW-0597">Phosphoprotein</keyword>
<dbReference type="InterPro" id="IPR039420">
    <property type="entry name" value="WalR-like"/>
</dbReference>
<gene>
    <name evidence="8" type="ORF">GCM10017591_03770</name>
</gene>
<reference evidence="8" key="2">
    <citation type="submission" date="2023-01" db="EMBL/GenBank/DDBJ databases">
        <authorList>
            <person name="Sun Q."/>
            <person name="Evtushenko L."/>
        </authorList>
    </citation>
    <scope>NUCLEOTIDE SEQUENCE</scope>
    <source>
        <strain evidence="8">VKM Ac-1940</strain>
    </source>
</reference>
<dbReference type="RefSeq" id="WP_204962833.1">
    <property type="nucleotide sequence ID" value="NZ_BAAAUR010000002.1"/>
</dbReference>
<keyword evidence="4" id="KW-0238">DNA-binding</keyword>
<evidence type="ECO:0000259" key="7">
    <source>
        <dbReference type="PROSITE" id="PS50110"/>
    </source>
</evidence>
<evidence type="ECO:0000256" key="2">
    <source>
        <dbReference type="ARBA" id="ARBA00023012"/>
    </source>
</evidence>
<protein>
    <recommendedName>
        <fullName evidence="7">Response regulatory domain-containing protein</fullName>
    </recommendedName>
</protein>
<evidence type="ECO:0000313" key="8">
    <source>
        <dbReference type="EMBL" id="GLJ94316.1"/>
    </source>
</evidence>
<dbReference type="PANTHER" id="PTHR48111:SF4">
    <property type="entry name" value="DNA-BINDING DUAL TRANSCRIPTIONAL REGULATOR OMPR"/>
    <property type="match status" value="1"/>
</dbReference>
<keyword evidence="5" id="KW-0804">Transcription</keyword>
<dbReference type="Gene3D" id="3.40.50.2300">
    <property type="match status" value="1"/>
</dbReference>
<evidence type="ECO:0000256" key="3">
    <source>
        <dbReference type="ARBA" id="ARBA00023015"/>
    </source>
</evidence>
<comment type="caution">
    <text evidence="8">The sequence shown here is derived from an EMBL/GenBank/DDBJ whole genome shotgun (WGS) entry which is preliminary data.</text>
</comment>
<evidence type="ECO:0000256" key="6">
    <source>
        <dbReference type="PROSITE-ProRule" id="PRU00169"/>
    </source>
</evidence>
<dbReference type="GO" id="GO:0006355">
    <property type="term" value="P:regulation of DNA-templated transcription"/>
    <property type="evidence" value="ECO:0007669"/>
    <property type="project" value="TreeGrafter"/>
</dbReference>
<dbReference type="InterPro" id="IPR001789">
    <property type="entry name" value="Sig_transdc_resp-reg_receiver"/>
</dbReference>
<evidence type="ECO:0000313" key="9">
    <source>
        <dbReference type="Proteomes" id="UP001142291"/>
    </source>
</evidence>
<dbReference type="GO" id="GO:0005829">
    <property type="term" value="C:cytosol"/>
    <property type="evidence" value="ECO:0007669"/>
    <property type="project" value="TreeGrafter"/>
</dbReference>
<dbReference type="FunFam" id="3.40.50.2300:FF:000001">
    <property type="entry name" value="DNA-binding response regulator PhoB"/>
    <property type="match status" value="1"/>
</dbReference>
<dbReference type="PANTHER" id="PTHR48111">
    <property type="entry name" value="REGULATOR OF RPOS"/>
    <property type="match status" value="1"/>
</dbReference>
<evidence type="ECO:0000256" key="4">
    <source>
        <dbReference type="ARBA" id="ARBA00023125"/>
    </source>
</evidence>